<gene>
    <name evidence="2" type="ORF">B4U79_10375</name>
</gene>
<dbReference type="AlphaFoldDB" id="A0A3S3RZL9"/>
<feature type="non-terminal residue" evidence="2">
    <location>
        <position position="331"/>
    </location>
</feature>
<keyword evidence="2" id="KW-0695">RNA-directed DNA polymerase</keyword>
<evidence type="ECO:0000313" key="2">
    <source>
        <dbReference type="EMBL" id="RWS07038.1"/>
    </source>
</evidence>
<keyword evidence="3" id="KW-1185">Reference proteome</keyword>
<dbReference type="Proteomes" id="UP000285301">
    <property type="component" value="Unassembled WGS sequence"/>
</dbReference>
<dbReference type="GO" id="GO:0003964">
    <property type="term" value="F:RNA-directed DNA polymerase activity"/>
    <property type="evidence" value="ECO:0007669"/>
    <property type="project" value="UniProtKB-KW"/>
</dbReference>
<keyword evidence="2" id="KW-0808">Transferase</keyword>
<feature type="coiled-coil region" evidence="1">
    <location>
        <begin position="92"/>
        <end position="126"/>
    </location>
</feature>
<dbReference type="OrthoDB" id="6436235at2759"/>
<dbReference type="PANTHER" id="PTHR47510">
    <property type="entry name" value="REVERSE TRANSCRIPTASE DOMAIN-CONTAINING PROTEIN"/>
    <property type="match status" value="1"/>
</dbReference>
<comment type="caution">
    <text evidence="2">The sequence shown here is derived from an EMBL/GenBank/DDBJ whole genome shotgun (WGS) entry which is preliminary data.</text>
</comment>
<keyword evidence="1" id="KW-0175">Coiled coil</keyword>
<reference evidence="2 3" key="1">
    <citation type="journal article" date="2018" name="Gigascience">
        <title>Genomes of trombidid mites reveal novel predicted allergens and laterally-transferred genes associated with secondary metabolism.</title>
        <authorList>
            <person name="Dong X."/>
            <person name="Chaisiri K."/>
            <person name="Xia D."/>
            <person name="Armstrong S.D."/>
            <person name="Fang Y."/>
            <person name="Donnelly M.J."/>
            <person name="Kadowaki T."/>
            <person name="McGarry J.W."/>
            <person name="Darby A.C."/>
            <person name="Makepeace B.L."/>
        </authorList>
    </citation>
    <scope>NUCLEOTIDE SEQUENCE [LARGE SCALE GENOMIC DNA]</scope>
    <source>
        <strain evidence="2">UoL-WK</strain>
    </source>
</reference>
<organism evidence="2 3">
    <name type="scientific">Dinothrombium tinctorium</name>
    <dbReference type="NCBI Taxonomy" id="1965070"/>
    <lineage>
        <taxon>Eukaryota</taxon>
        <taxon>Metazoa</taxon>
        <taxon>Ecdysozoa</taxon>
        <taxon>Arthropoda</taxon>
        <taxon>Chelicerata</taxon>
        <taxon>Arachnida</taxon>
        <taxon>Acari</taxon>
        <taxon>Acariformes</taxon>
        <taxon>Trombidiformes</taxon>
        <taxon>Prostigmata</taxon>
        <taxon>Anystina</taxon>
        <taxon>Parasitengona</taxon>
        <taxon>Trombidioidea</taxon>
        <taxon>Trombidiidae</taxon>
        <taxon>Dinothrombium</taxon>
    </lineage>
</organism>
<name>A0A3S3RZL9_9ACAR</name>
<dbReference type="STRING" id="1965070.A0A3S3RZL9"/>
<dbReference type="PANTHER" id="PTHR47510:SF3">
    <property type="entry name" value="ENDO_EXONUCLEASE_PHOSPHATASE DOMAIN-CONTAINING PROTEIN"/>
    <property type="match status" value="1"/>
</dbReference>
<accession>A0A3S3RZL9</accession>
<evidence type="ECO:0000313" key="3">
    <source>
        <dbReference type="Proteomes" id="UP000285301"/>
    </source>
</evidence>
<evidence type="ECO:0000256" key="1">
    <source>
        <dbReference type="SAM" id="Coils"/>
    </source>
</evidence>
<keyword evidence="2" id="KW-0548">Nucleotidyltransferase</keyword>
<dbReference type="EMBL" id="NCKU01003715">
    <property type="protein sequence ID" value="RWS07038.1"/>
    <property type="molecule type" value="Genomic_DNA"/>
</dbReference>
<dbReference type="Gene3D" id="1.10.287.1060">
    <property type="entry name" value="ESAT-6-like"/>
    <property type="match status" value="1"/>
</dbReference>
<proteinExistence type="predicted"/>
<sequence length="331" mass="37836">MISNNESDFYPIDSTLASKSAPNCFFHTNSPHDDCAKNESYGMATTTIYMARPEDILEPSAINPEFQLKKQLKSTGFIWLSGSCSQSFKEAFKKIKEVEEKLTTSIDELNKQLSDIKKSISQCDRNIKNALNSDNISRNYADDINGILKEISLRKSKEKSTIEELDYGVFDNGIEVDPYKISNRLNEYFVKSIEEIISSIGIDLNSQFVGTEKLRNYLIEFNDFKPITYEKLGTIVFSLKSKKSIDDISIDLVKEAFEFIKLPLLTIINISLKSGIFPESWKCSVVVPIQKVKRSQKCNDVRPVNMLPLFEKILEKCVYEQLEDFFLTNNL</sequence>
<protein>
    <submittedName>
        <fullName evidence="2">Rna-directed dna polymerase from mobile element jockey-like protein</fullName>
    </submittedName>
</protein>